<dbReference type="Pfam" id="PF13696">
    <property type="entry name" value="zf-CCHC_2"/>
    <property type="match status" value="1"/>
</dbReference>
<dbReference type="SUPFAM" id="SSF57756">
    <property type="entry name" value="Retrovirus zinc finger-like domains"/>
    <property type="match status" value="1"/>
</dbReference>
<feature type="compositionally biased region" description="Basic and acidic residues" evidence="7">
    <location>
        <begin position="1075"/>
        <end position="1109"/>
    </location>
</feature>
<dbReference type="Pfam" id="PF08783">
    <property type="entry name" value="DWNN"/>
    <property type="match status" value="1"/>
</dbReference>
<proteinExistence type="predicted"/>
<dbReference type="Gene3D" id="4.10.60.10">
    <property type="entry name" value="Zinc finger, CCHC-type"/>
    <property type="match status" value="1"/>
</dbReference>
<feature type="compositionally biased region" description="Low complexity" evidence="7">
    <location>
        <begin position="842"/>
        <end position="856"/>
    </location>
</feature>
<feature type="domain" description="DWNN" evidence="10">
    <location>
        <begin position="4"/>
        <end position="76"/>
    </location>
</feature>
<feature type="compositionally biased region" description="Low complexity" evidence="7">
    <location>
        <begin position="785"/>
        <end position="798"/>
    </location>
</feature>
<dbReference type="GO" id="GO:0003676">
    <property type="term" value="F:nucleic acid binding"/>
    <property type="evidence" value="ECO:0007669"/>
    <property type="project" value="InterPro"/>
</dbReference>
<feature type="compositionally biased region" description="Low complexity" evidence="7">
    <location>
        <begin position="646"/>
        <end position="658"/>
    </location>
</feature>
<feature type="compositionally biased region" description="Polar residues" evidence="7">
    <location>
        <begin position="803"/>
        <end position="814"/>
    </location>
</feature>
<dbReference type="InterPro" id="IPR025829">
    <property type="entry name" value="Zn_knuckle_CX2CX3GHX4C"/>
</dbReference>
<evidence type="ECO:0000256" key="3">
    <source>
        <dbReference type="ARBA" id="ARBA00022771"/>
    </source>
</evidence>
<feature type="region of interest" description="Disordered" evidence="7">
    <location>
        <begin position="81"/>
        <end position="105"/>
    </location>
</feature>
<feature type="compositionally biased region" description="Polar residues" evidence="7">
    <location>
        <begin position="988"/>
        <end position="1008"/>
    </location>
</feature>
<dbReference type="InterPro" id="IPR036875">
    <property type="entry name" value="Znf_CCHC_sf"/>
</dbReference>
<dbReference type="Gene3D" id="3.10.20.90">
    <property type="entry name" value="Phosphatidylinositol 3-kinase Catalytic Subunit, Chain A, domain 1"/>
    <property type="match status" value="1"/>
</dbReference>
<evidence type="ECO:0000313" key="11">
    <source>
        <dbReference type="EMBL" id="PVU97204.1"/>
    </source>
</evidence>
<evidence type="ECO:0000256" key="1">
    <source>
        <dbReference type="ARBA" id="ARBA00004123"/>
    </source>
</evidence>
<dbReference type="PROSITE" id="PS51282">
    <property type="entry name" value="DWNN"/>
    <property type="match status" value="1"/>
</dbReference>
<organism evidence="11 12">
    <name type="scientific">Smittium simulii</name>
    <dbReference type="NCBI Taxonomy" id="133385"/>
    <lineage>
        <taxon>Eukaryota</taxon>
        <taxon>Fungi</taxon>
        <taxon>Fungi incertae sedis</taxon>
        <taxon>Zoopagomycota</taxon>
        <taxon>Kickxellomycotina</taxon>
        <taxon>Harpellomycetes</taxon>
        <taxon>Harpellales</taxon>
        <taxon>Legeriomycetaceae</taxon>
        <taxon>Smittium</taxon>
    </lineage>
</organism>
<dbReference type="SMART" id="SM01180">
    <property type="entry name" value="DWNN"/>
    <property type="match status" value="1"/>
</dbReference>
<dbReference type="EMBL" id="MBFR01000016">
    <property type="protein sequence ID" value="PVU97204.1"/>
    <property type="molecule type" value="Genomic_DNA"/>
</dbReference>
<dbReference type="SMART" id="SM00343">
    <property type="entry name" value="ZnF_C2HC"/>
    <property type="match status" value="1"/>
</dbReference>
<feature type="compositionally biased region" description="Polar residues" evidence="7">
    <location>
        <begin position="927"/>
        <end position="946"/>
    </location>
</feature>
<dbReference type="Proteomes" id="UP000245383">
    <property type="component" value="Unassembled WGS sequence"/>
</dbReference>
<dbReference type="Gene3D" id="3.30.40.10">
    <property type="entry name" value="Zinc/RING finger domain, C3HC4 (zinc finger)"/>
    <property type="match status" value="1"/>
</dbReference>
<dbReference type="PROSITE" id="PS50089">
    <property type="entry name" value="ZF_RING_2"/>
    <property type="match status" value="1"/>
</dbReference>
<dbReference type="GO" id="GO:0005634">
    <property type="term" value="C:nucleus"/>
    <property type="evidence" value="ECO:0007669"/>
    <property type="project" value="UniProtKB-SubCell"/>
</dbReference>
<feature type="compositionally biased region" description="Basic and acidic residues" evidence="7">
    <location>
        <begin position="947"/>
        <end position="987"/>
    </location>
</feature>
<feature type="compositionally biased region" description="Polar residues" evidence="7">
    <location>
        <begin position="633"/>
        <end position="645"/>
    </location>
</feature>
<feature type="domain" description="CCHC-type" evidence="9">
    <location>
        <begin position="217"/>
        <end position="231"/>
    </location>
</feature>
<feature type="compositionally biased region" description="Basic and acidic residues" evidence="7">
    <location>
        <begin position="756"/>
        <end position="765"/>
    </location>
</feature>
<dbReference type="GO" id="GO:0008270">
    <property type="term" value="F:zinc ion binding"/>
    <property type="evidence" value="ECO:0007669"/>
    <property type="project" value="UniProtKB-KW"/>
</dbReference>
<keyword evidence="2" id="KW-0479">Metal-binding</keyword>
<evidence type="ECO:0000256" key="6">
    <source>
        <dbReference type="PROSITE-ProRule" id="PRU00047"/>
    </source>
</evidence>
<dbReference type="STRING" id="133385.A0A2T9YY38"/>
<comment type="subcellular location">
    <subcellularLocation>
        <location evidence="1">Nucleus</location>
    </subcellularLocation>
</comment>
<feature type="region of interest" description="Disordered" evidence="7">
    <location>
        <begin position="633"/>
        <end position="1125"/>
    </location>
</feature>
<sequence>MSQIYYKFKASKDYSTLIFDGLSITVYELKLEILKNSKLDINEFDVAIINSQTNEEYSDEKALIQRNTSVYVRRIPYNGPPRSSQIIPAPRPSAQPPQSSFSVDKLSSSSIIPSHNFLPGIGLNSITNPPIAQNNAFLYGSDLPHNFSSALNTQDLPEDAKIAQMFQQSSEQWDYQQKLMESQKPAYGTRHLNPTKQRLKPDGSEYARQKIPERYICFRCGRPGHWIYDCPTISIEQGNPSSSTDTKRVKRTTGIPKSFLQKVDKLEDGKHAMVTNDGTLVVATTNDDAWNEVVKLSKGALNIDCLSQELSNIPDNLLCNICNKIVRDAVRTTCCQSVFCAECIDHHFYDNDSNNLPILCPICKNQNEPLLYDKISPANDIRLLVLDYFKTLVASTKNSLDSTSFNNSTSKIQTLDDHNSSTFSNSKHPYAFQSGSQPPYINQNASGNIPHLQFPNNNRPLNNMAPALNPMIHQGTQRPPILIQPHHFPLQQPMMMLPPFMGAPNSHFPNPMMLPFHALPPHLNSALKSQILPDPNFRPINSSNNNTAQNLSNNQSFITPIIMNSNNTHFDGINKQNKIDLNPNSNSFDKSNPIHNVDRSNNKIIDKSSSISQPPLSSAYDLNSNNFSLTNFKNQIPNANSNHYRNSSADSNSKYNSSQDRSINKNRNSSRTRNENINLNNDYDGHDKIPAPKTSPKKLQTSKYHKDSNDFNKQIFKSKNKESSSETPASVNKSTNKINDLGPSSSKNLVNNNDKSTPKIKEGSVKTKNSQSFTRARVEAKQSEDSSNVTVSDSTSSNKIYKENTSSSQISYNNEKSELKMVQTKNNNEKVESDKNKSTQLNRKLNSSKSSTSDSKFNSEYKLKDGEKTKSSDKNENKKNSKDSNPTRDTDRSNSKYASGYSSANRDKYSSRDQSRNREKNRPKSPLLNNKAGNDTNKSKSLSSRYKQGEDSSKKNDYNENRTYRSKEHRTSTTEKLERDSNRDTDNTRLASNKSNGANQNKLSSSDQNSKKRLREKDEKDKKYEEERRKSTKKETKSGSRDVVNSISILGIAKRSIKSEHEKVKLVAPNSQEKGIIRDKSESKSLLERLGKSNDTRNESKLGREDSKKRSNLSSDTNSAAKKKM</sequence>
<evidence type="ECO:0000313" key="12">
    <source>
        <dbReference type="Proteomes" id="UP000245383"/>
    </source>
</evidence>
<feature type="compositionally biased region" description="Polar residues" evidence="7">
    <location>
        <begin position="725"/>
        <end position="755"/>
    </location>
</feature>
<keyword evidence="3 6" id="KW-0863">Zinc-finger</keyword>
<evidence type="ECO:0000259" key="10">
    <source>
        <dbReference type="PROSITE" id="PS51282"/>
    </source>
</evidence>
<dbReference type="InterPro" id="IPR033489">
    <property type="entry name" value="RBBP6"/>
</dbReference>
<feature type="compositionally biased region" description="Polar residues" evidence="7">
    <location>
        <begin position="659"/>
        <end position="681"/>
    </location>
</feature>
<dbReference type="SUPFAM" id="SSF57850">
    <property type="entry name" value="RING/U-box"/>
    <property type="match status" value="1"/>
</dbReference>
<evidence type="ECO:0000256" key="7">
    <source>
        <dbReference type="SAM" id="MobiDB-lite"/>
    </source>
</evidence>
<dbReference type="AlphaFoldDB" id="A0A2T9YY38"/>
<evidence type="ECO:0000256" key="5">
    <source>
        <dbReference type="ARBA" id="ARBA00023242"/>
    </source>
</evidence>
<evidence type="ECO:0008006" key="13">
    <source>
        <dbReference type="Google" id="ProtNLM"/>
    </source>
</evidence>
<evidence type="ECO:0000256" key="4">
    <source>
        <dbReference type="ARBA" id="ARBA00022833"/>
    </source>
</evidence>
<dbReference type="InterPro" id="IPR001841">
    <property type="entry name" value="Znf_RING"/>
</dbReference>
<keyword evidence="4" id="KW-0862">Zinc</keyword>
<dbReference type="InterPro" id="IPR001878">
    <property type="entry name" value="Znf_CCHC"/>
</dbReference>
<dbReference type="OrthoDB" id="106784at2759"/>
<feature type="compositionally biased region" description="Basic and acidic residues" evidence="7">
    <location>
        <begin position="905"/>
        <end position="922"/>
    </location>
</feature>
<evidence type="ECO:0000259" key="9">
    <source>
        <dbReference type="PROSITE" id="PS50158"/>
    </source>
</evidence>
<feature type="compositionally biased region" description="Basic and acidic residues" evidence="7">
    <location>
        <begin position="857"/>
        <end position="894"/>
    </location>
</feature>
<dbReference type="GO" id="GO:0016567">
    <property type="term" value="P:protein ubiquitination"/>
    <property type="evidence" value="ECO:0007669"/>
    <property type="project" value="InterPro"/>
</dbReference>
<dbReference type="InterPro" id="IPR013083">
    <property type="entry name" value="Znf_RING/FYVE/PHD"/>
</dbReference>
<dbReference type="InterPro" id="IPR014891">
    <property type="entry name" value="DWNN_domain"/>
</dbReference>
<protein>
    <recommendedName>
        <fullName evidence="13">RING-type domain-containing protein</fullName>
    </recommendedName>
</protein>
<gene>
    <name evidence="11" type="ORF">BB561_000700</name>
</gene>
<feature type="compositionally biased region" description="Polar residues" evidence="7">
    <location>
        <begin position="1112"/>
        <end position="1125"/>
    </location>
</feature>
<feature type="compositionally biased region" description="Low complexity" evidence="7">
    <location>
        <begin position="96"/>
        <end position="105"/>
    </location>
</feature>
<feature type="domain" description="RING-type" evidence="8">
    <location>
        <begin position="319"/>
        <end position="364"/>
    </location>
</feature>
<evidence type="ECO:0000256" key="2">
    <source>
        <dbReference type="ARBA" id="ARBA00022723"/>
    </source>
</evidence>
<feature type="compositionally biased region" description="Polar residues" evidence="7">
    <location>
        <begin position="582"/>
        <end position="594"/>
    </location>
</feature>
<comment type="caution">
    <text evidence="11">The sequence shown here is derived from an EMBL/GenBank/DDBJ whole genome shotgun (WGS) entry which is preliminary data.</text>
</comment>
<evidence type="ECO:0000259" key="8">
    <source>
        <dbReference type="PROSITE" id="PS50089"/>
    </source>
</evidence>
<feature type="compositionally biased region" description="Basic and acidic residues" evidence="7">
    <location>
        <begin position="827"/>
        <end position="837"/>
    </location>
</feature>
<feature type="region of interest" description="Disordered" evidence="7">
    <location>
        <begin position="574"/>
        <end position="600"/>
    </location>
</feature>
<dbReference type="CDD" id="cd16620">
    <property type="entry name" value="vRING-HC-C4C4_RBBP6"/>
    <property type="match status" value="1"/>
</dbReference>
<reference evidence="11 12" key="1">
    <citation type="journal article" date="2018" name="MBio">
        <title>Comparative Genomics Reveals the Core Gene Toolbox for the Fungus-Insect Symbiosis.</title>
        <authorList>
            <person name="Wang Y."/>
            <person name="Stata M."/>
            <person name="Wang W."/>
            <person name="Stajich J.E."/>
            <person name="White M.M."/>
            <person name="Moncalvo J.M."/>
        </authorList>
    </citation>
    <scope>NUCLEOTIDE SEQUENCE [LARGE SCALE GENOMIC DNA]</scope>
    <source>
        <strain evidence="11 12">SWE-8-4</strain>
    </source>
</reference>
<keyword evidence="5" id="KW-0539">Nucleus</keyword>
<feature type="compositionally biased region" description="Basic and acidic residues" evidence="7">
    <location>
        <begin position="1015"/>
        <end position="1040"/>
    </location>
</feature>
<dbReference type="PROSITE" id="PS50158">
    <property type="entry name" value="ZF_CCHC"/>
    <property type="match status" value="1"/>
</dbReference>
<name>A0A2T9YY38_9FUNG</name>
<dbReference type="GO" id="GO:0006511">
    <property type="term" value="P:ubiquitin-dependent protein catabolic process"/>
    <property type="evidence" value="ECO:0007669"/>
    <property type="project" value="TreeGrafter"/>
</dbReference>
<accession>A0A2T9YY38</accession>
<dbReference type="GO" id="GO:0061630">
    <property type="term" value="F:ubiquitin protein ligase activity"/>
    <property type="evidence" value="ECO:0007669"/>
    <property type="project" value="InterPro"/>
</dbReference>
<dbReference type="PANTHER" id="PTHR15439">
    <property type="entry name" value="RETINOBLASTOMA-BINDING PROTEIN 6"/>
    <property type="match status" value="1"/>
</dbReference>
<dbReference type="GO" id="GO:0006397">
    <property type="term" value="P:mRNA processing"/>
    <property type="evidence" value="ECO:0007669"/>
    <property type="project" value="InterPro"/>
</dbReference>
<keyword evidence="12" id="KW-1185">Reference proteome</keyword>
<feature type="compositionally biased region" description="Polar residues" evidence="7">
    <location>
        <begin position="895"/>
        <end position="904"/>
    </location>
</feature>
<dbReference type="PANTHER" id="PTHR15439:SF0">
    <property type="entry name" value="CELL DIVISION CYCLE AND APOPTOSIS REGULATOR PROTEIN 1-RELATED"/>
    <property type="match status" value="1"/>
</dbReference>